<dbReference type="InterPro" id="IPR023048">
    <property type="entry name" value="NADH:quinone_OxRdtase_FMN_depd"/>
</dbReference>
<comment type="cofactor">
    <cofactor evidence="6">
        <name>FMN</name>
        <dbReference type="ChEBI" id="CHEBI:58210"/>
    </cofactor>
    <text evidence="6">Binds 1 FMN per subunit.</text>
</comment>
<evidence type="ECO:0000313" key="8">
    <source>
        <dbReference type="EMBL" id="MDD2167199.1"/>
    </source>
</evidence>
<dbReference type="InterPro" id="IPR029039">
    <property type="entry name" value="Flavoprotein-like_sf"/>
</dbReference>
<dbReference type="GO" id="GO:0016655">
    <property type="term" value="F:oxidoreductase activity, acting on NAD(P)H, quinone or similar compound as acceptor"/>
    <property type="evidence" value="ECO:0007669"/>
    <property type="project" value="InterPro"/>
</dbReference>
<dbReference type="PANTHER" id="PTHR43741">
    <property type="entry name" value="FMN-DEPENDENT NADH-AZOREDUCTASE 1"/>
    <property type="match status" value="1"/>
</dbReference>
<dbReference type="InterPro" id="IPR050104">
    <property type="entry name" value="FMN-dep_NADH:Q_OxRdtase_AzoR1"/>
</dbReference>
<dbReference type="Gene3D" id="3.40.50.360">
    <property type="match status" value="1"/>
</dbReference>
<feature type="domain" description="Flavodoxin-like fold" evidence="7">
    <location>
        <begin position="2"/>
        <end position="189"/>
    </location>
</feature>
<evidence type="ECO:0000256" key="1">
    <source>
        <dbReference type="ARBA" id="ARBA00022630"/>
    </source>
</evidence>
<keyword evidence="1 6" id="KW-0285">Flavoprotein</keyword>
<sequence>MKNILVIKSSILADKSKSNQLVDHFKSQISANIIEHNLGENPLPYYDINAVLDIRGKSQDDTQYNALTLSNNLINEVNQCDLIVFAVPMYNLGIPAQLKTYLDYLTRIGVTFRYTENGHEGLIKGKKAIVVLTHGGVYRDTPTDLAKMYMHAVLNFIGIFDIEFVYAEGLGYGAEISDKALEAAKVELDRIAQTF</sequence>
<evidence type="ECO:0000256" key="4">
    <source>
        <dbReference type="ARBA" id="ARBA00023027"/>
    </source>
</evidence>
<dbReference type="EMBL" id="JAODIR010000003">
    <property type="protein sequence ID" value="MDD2167199.1"/>
    <property type="molecule type" value="Genomic_DNA"/>
</dbReference>
<dbReference type="PANTHER" id="PTHR43741:SF2">
    <property type="entry name" value="FMN-DEPENDENT NADH:QUINONE OXIDOREDUCTASE"/>
    <property type="match status" value="1"/>
</dbReference>
<comment type="function">
    <text evidence="6">Quinone reductase that provides resistance to thiol-specific stress caused by electrophilic quinones.</text>
</comment>
<dbReference type="GO" id="GO:0009055">
    <property type="term" value="F:electron transfer activity"/>
    <property type="evidence" value="ECO:0007669"/>
    <property type="project" value="UniProtKB-UniRule"/>
</dbReference>
<evidence type="ECO:0000256" key="3">
    <source>
        <dbReference type="ARBA" id="ARBA00023002"/>
    </source>
</evidence>
<accession>A0A084F0D7</accession>
<comment type="subunit">
    <text evidence="6">Homodimer.</text>
</comment>
<comment type="function">
    <text evidence="6">Also exhibits azoreductase activity. Catalyzes the reductive cleavage of the azo bond in aromatic azo compounds to the corresponding amines.</text>
</comment>
<dbReference type="AlphaFoldDB" id="A0A084F0D7"/>
<dbReference type="EC" id="1.7.1.17" evidence="6"/>
<feature type="binding site" evidence="6">
    <location>
        <begin position="16"/>
        <end position="18"/>
    </location>
    <ligand>
        <name>FMN</name>
        <dbReference type="ChEBI" id="CHEBI:58210"/>
    </ligand>
</feature>
<evidence type="ECO:0000313" key="9">
    <source>
        <dbReference type="Proteomes" id="UP001148834"/>
    </source>
</evidence>
<comment type="similarity">
    <text evidence="6">Belongs to the azoreductase type 1 family.</text>
</comment>
<comment type="catalytic activity">
    <reaction evidence="6">
        <text>2 a quinone + NADH + H(+) = 2 a 1,4-benzosemiquinone + NAD(+)</text>
        <dbReference type="Rhea" id="RHEA:65952"/>
        <dbReference type="ChEBI" id="CHEBI:15378"/>
        <dbReference type="ChEBI" id="CHEBI:57540"/>
        <dbReference type="ChEBI" id="CHEBI:57945"/>
        <dbReference type="ChEBI" id="CHEBI:132124"/>
        <dbReference type="ChEBI" id="CHEBI:134225"/>
    </reaction>
</comment>
<evidence type="ECO:0000256" key="5">
    <source>
        <dbReference type="ARBA" id="ARBA00048542"/>
    </source>
</evidence>
<dbReference type="InterPro" id="IPR003680">
    <property type="entry name" value="Flavodoxin_fold"/>
</dbReference>
<keyword evidence="2 6" id="KW-0288">FMN</keyword>
<evidence type="ECO:0000256" key="6">
    <source>
        <dbReference type="HAMAP-Rule" id="MF_01216"/>
    </source>
</evidence>
<dbReference type="HAMAP" id="MF_01216">
    <property type="entry name" value="Azoreductase_type1"/>
    <property type="match status" value="1"/>
</dbReference>
<evidence type="ECO:0000256" key="2">
    <source>
        <dbReference type="ARBA" id="ARBA00022643"/>
    </source>
</evidence>
<dbReference type="EC" id="1.6.5.-" evidence="6"/>
<organism evidence="8 9">
    <name type="scientific">Glaesserella parasuis</name>
    <name type="common">Haemophilus parasuis</name>
    <dbReference type="NCBI Taxonomy" id="738"/>
    <lineage>
        <taxon>Bacteria</taxon>
        <taxon>Pseudomonadati</taxon>
        <taxon>Pseudomonadota</taxon>
        <taxon>Gammaproteobacteria</taxon>
        <taxon>Pasteurellales</taxon>
        <taxon>Pasteurellaceae</taxon>
        <taxon>Glaesserella</taxon>
    </lineage>
</organism>
<dbReference type="GO" id="GO:0016652">
    <property type="term" value="F:oxidoreductase activity, acting on NAD(P)H as acceptor"/>
    <property type="evidence" value="ECO:0007669"/>
    <property type="project" value="UniProtKB-UniRule"/>
</dbReference>
<feature type="binding site" evidence="6">
    <location>
        <begin position="89"/>
        <end position="92"/>
    </location>
    <ligand>
        <name>FMN</name>
        <dbReference type="ChEBI" id="CHEBI:58210"/>
    </ligand>
</feature>
<name>A0A084F0D7_GLAPU</name>
<comment type="catalytic activity">
    <reaction evidence="5">
        <text>N,N-dimethyl-1,4-phenylenediamine + anthranilate + 2 NAD(+) = 2-(4-dimethylaminophenyl)diazenylbenzoate + 2 NADH + 2 H(+)</text>
        <dbReference type="Rhea" id="RHEA:55872"/>
        <dbReference type="ChEBI" id="CHEBI:15378"/>
        <dbReference type="ChEBI" id="CHEBI:15783"/>
        <dbReference type="ChEBI" id="CHEBI:16567"/>
        <dbReference type="ChEBI" id="CHEBI:57540"/>
        <dbReference type="ChEBI" id="CHEBI:57945"/>
        <dbReference type="ChEBI" id="CHEBI:71579"/>
        <dbReference type="EC" id="1.7.1.17"/>
    </reaction>
    <physiologicalReaction direction="right-to-left" evidence="5">
        <dbReference type="Rhea" id="RHEA:55874"/>
    </physiologicalReaction>
</comment>
<dbReference type="GeneID" id="66619136"/>
<dbReference type="Pfam" id="PF02525">
    <property type="entry name" value="Flavodoxin_2"/>
    <property type="match status" value="1"/>
</dbReference>
<dbReference type="SUPFAM" id="SSF52218">
    <property type="entry name" value="Flavoproteins"/>
    <property type="match status" value="1"/>
</dbReference>
<keyword evidence="4 6" id="KW-0520">NAD</keyword>
<dbReference type="Proteomes" id="UP001148834">
    <property type="component" value="Unassembled WGS sequence"/>
</dbReference>
<reference evidence="8" key="1">
    <citation type="submission" date="2022-09" db="EMBL/GenBank/DDBJ databases">
        <title>Molecular characterization of Glaesserella parasuis strains circulating in commercial swine farms using whole-genome sequencing.</title>
        <authorList>
            <person name="Mugabi R."/>
            <person name="Clavijo M."/>
            <person name="Li G."/>
        </authorList>
    </citation>
    <scope>NUCLEOTIDE SEQUENCE</scope>
    <source>
        <strain evidence="8">0435-53</strain>
    </source>
</reference>
<comment type="caution">
    <text evidence="8">The sequence shown here is derived from an EMBL/GenBank/DDBJ whole genome shotgun (WGS) entry which is preliminary data.</text>
</comment>
<dbReference type="RefSeq" id="WP_021111029.1">
    <property type="nucleotide sequence ID" value="NZ_CBCRUP010000019.1"/>
</dbReference>
<evidence type="ECO:0000259" key="7">
    <source>
        <dbReference type="Pfam" id="PF02525"/>
    </source>
</evidence>
<feature type="binding site" evidence="6">
    <location>
        <position position="10"/>
    </location>
    <ligand>
        <name>FMN</name>
        <dbReference type="ChEBI" id="CHEBI:58210"/>
    </ligand>
</feature>
<gene>
    <name evidence="6" type="primary">azoR</name>
    <name evidence="8" type="ORF">N5925_00960</name>
</gene>
<protein>
    <recommendedName>
        <fullName evidence="6">FMN dependent NADH:quinone oxidoreductase</fullName>
        <ecNumber evidence="6">1.6.5.-</ecNumber>
    </recommendedName>
    <alternativeName>
        <fullName evidence="6">Azo-dye reductase</fullName>
    </alternativeName>
    <alternativeName>
        <fullName evidence="6">FMN-dependent NADH-azo compound oxidoreductase</fullName>
    </alternativeName>
    <alternativeName>
        <fullName evidence="6">FMN-dependent NADH-azoreductase</fullName>
        <ecNumber evidence="6">1.7.1.17</ecNumber>
    </alternativeName>
</protein>
<dbReference type="OrthoDB" id="9787136at2"/>
<dbReference type="GO" id="GO:0010181">
    <property type="term" value="F:FMN binding"/>
    <property type="evidence" value="ECO:0007669"/>
    <property type="project" value="UniProtKB-UniRule"/>
</dbReference>
<feature type="binding site" evidence="6">
    <location>
        <begin position="133"/>
        <end position="136"/>
    </location>
    <ligand>
        <name>FMN</name>
        <dbReference type="ChEBI" id="CHEBI:58210"/>
    </ligand>
</feature>
<keyword evidence="3 6" id="KW-0560">Oxidoreductase</keyword>
<proteinExistence type="inferred from homology"/>